<dbReference type="InterPro" id="IPR039420">
    <property type="entry name" value="WalR-like"/>
</dbReference>
<dbReference type="Proteomes" id="UP000662939">
    <property type="component" value="Chromosome"/>
</dbReference>
<dbReference type="PROSITE" id="PS50043">
    <property type="entry name" value="HTH_LUXR_2"/>
    <property type="match status" value="1"/>
</dbReference>
<name>A0A895XU02_9ACTN</name>
<dbReference type="PANTHER" id="PTHR43214:SF24">
    <property type="entry name" value="TRANSCRIPTIONAL REGULATORY PROTEIN NARL-RELATED"/>
    <property type="match status" value="1"/>
</dbReference>
<dbReference type="InterPro" id="IPR016032">
    <property type="entry name" value="Sig_transdc_resp-reg_C-effctor"/>
</dbReference>
<evidence type="ECO:0000259" key="7">
    <source>
        <dbReference type="PROSITE" id="PS50110"/>
    </source>
</evidence>
<dbReference type="SMART" id="SM00421">
    <property type="entry name" value="HTH_LUXR"/>
    <property type="match status" value="1"/>
</dbReference>
<dbReference type="RefSeq" id="WP_213171742.1">
    <property type="nucleotide sequence ID" value="NZ_CP070496.1"/>
</dbReference>
<dbReference type="SUPFAM" id="SSF46894">
    <property type="entry name" value="C-terminal effector domain of the bipartite response regulators"/>
    <property type="match status" value="1"/>
</dbReference>
<feature type="domain" description="Response regulatory" evidence="7">
    <location>
        <begin position="2"/>
        <end position="122"/>
    </location>
</feature>
<dbReference type="InterPro" id="IPR001789">
    <property type="entry name" value="Sig_transdc_resp-reg_receiver"/>
</dbReference>
<protein>
    <submittedName>
        <fullName evidence="8">Response regulator transcription factor</fullName>
    </submittedName>
</protein>
<keyword evidence="9" id="KW-1185">Reference proteome</keyword>
<dbReference type="KEGG" id="nav:JQS30_02030"/>
<evidence type="ECO:0000259" key="6">
    <source>
        <dbReference type="PROSITE" id="PS50043"/>
    </source>
</evidence>
<gene>
    <name evidence="8" type="ORF">JQS30_02030</name>
</gene>
<dbReference type="GO" id="GO:0003677">
    <property type="term" value="F:DNA binding"/>
    <property type="evidence" value="ECO:0007669"/>
    <property type="project" value="UniProtKB-KW"/>
</dbReference>
<evidence type="ECO:0000256" key="2">
    <source>
        <dbReference type="ARBA" id="ARBA00023015"/>
    </source>
</evidence>
<dbReference type="Pfam" id="PF00196">
    <property type="entry name" value="GerE"/>
    <property type="match status" value="1"/>
</dbReference>
<evidence type="ECO:0000256" key="3">
    <source>
        <dbReference type="ARBA" id="ARBA00023125"/>
    </source>
</evidence>
<proteinExistence type="predicted"/>
<dbReference type="InterPro" id="IPR011006">
    <property type="entry name" value="CheY-like_superfamily"/>
</dbReference>
<keyword evidence="4" id="KW-0804">Transcription</keyword>
<dbReference type="PROSITE" id="PS50110">
    <property type="entry name" value="RESPONSE_REGULATORY"/>
    <property type="match status" value="1"/>
</dbReference>
<evidence type="ECO:0000313" key="8">
    <source>
        <dbReference type="EMBL" id="QSB05730.1"/>
    </source>
</evidence>
<evidence type="ECO:0000313" key="9">
    <source>
        <dbReference type="Proteomes" id="UP000662939"/>
    </source>
</evidence>
<accession>A0A895XU02</accession>
<dbReference type="InterPro" id="IPR058245">
    <property type="entry name" value="NreC/VraR/RcsB-like_REC"/>
</dbReference>
<dbReference type="SMART" id="SM00448">
    <property type="entry name" value="REC"/>
    <property type="match status" value="1"/>
</dbReference>
<keyword evidence="2" id="KW-0805">Transcription regulation</keyword>
<dbReference type="SUPFAM" id="SSF52172">
    <property type="entry name" value="CheY-like"/>
    <property type="match status" value="1"/>
</dbReference>
<dbReference type="AlphaFoldDB" id="A0A895XU02"/>
<dbReference type="PANTHER" id="PTHR43214">
    <property type="entry name" value="TWO-COMPONENT RESPONSE REGULATOR"/>
    <property type="match status" value="1"/>
</dbReference>
<organism evidence="8 9">
    <name type="scientific">Natronoglycomyces albus</name>
    <dbReference type="NCBI Taxonomy" id="2811108"/>
    <lineage>
        <taxon>Bacteria</taxon>
        <taxon>Bacillati</taxon>
        <taxon>Actinomycetota</taxon>
        <taxon>Actinomycetes</taxon>
        <taxon>Glycomycetales</taxon>
        <taxon>Glycomycetaceae</taxon>
        <taxon>Natronoglycomyces</taxon>
    </lineage>
</organism>
<dbReference type="PRINTS" id="PR00038">
    <property type="entry name" value="HTHLUXR"/>
</dbReference>
<dbReference type="CDD" id="cd06170">
    <property type="entry name" value="LuxR_C_like"/>
    <property type="match status" value="1"/>
</dbReference>
<dbReference type="Pfam" id="PF00072">
    <property type="entry name" value="Response_reg"/>
    <property type="match status" value="1"/>
</dbReference>
<dbReference type="EMBL" id="CP070496">
    <property type="protein sequence ID" value="QSB05730.1"/>
    <property type="molecule type" value="Genomic_DNA"/>
</dbReference>
<dbReference type="Gene3D" id="3.40.50.2300">
    <property type="match status" value="1"/>
</dbReference>
<dbReference type="GO" id="GO:0006355">
    <property type="term" value="P:regulation of DNA-templated transcription"/>
    <property type="evidence" value="ECO:0007669"/>
    <property type="project" value="InterPro"/>
</dbReference>
<dbReference type="CDD" id="cd17535">
    <property type="entry name" value="REC_NarL-like"/>
    <property type="match status" value="1"/>
</dbReference>
<evidence type="ECO:0000256" key="5">
    <source>
        <dbReference type="PROSITE-ProRule" id="PRU00169"/>
    </source>
</evidence>
<sequence>MRIVLADDDTLLREGLRLLLTAEGFEVAAVTDGPASFIEAIREHRPDLAIVDVRMPPTHTNEGITAAVAAREVIPGLPVVVLSAYVEHSFASELLREGARGIGYLLKERVGRVESFLESLHRVHDGGTAIDPEVVAQLFSRRAHPLQALTEREREVLGLMAQGHSNSTIAQRLFVTGHAVQKHIRSIFAKLELRADDGRDRRVAAVLTYLEGSEA</sequence>
<keyword evidence="1 5" id="KW-0597">Phosphoprotein</keyword>
<feature type="modified residue" description="4-aspartylphosphate" evidence="5">
    <location>
        <position position="52"/>
    </location>
</feature>
<dbReference type="InterPro" id="IPR000792">
    <property type="entry name" value="Tscrpt_reg_LuxR_C"/>
</dbReference>
<keyword evidence="3" id="KW-0238">DNA-binding</keyword>
<dbReference type="GO" id="GO:0000160">
    <property type="term" value="P:phosphorelay signal transduction system"/>
    <property type="evidence" value="ECO:0007669"/>
    <property type="project" value="InterPro"/>
</dbReference>
<evidence type="ECO:0000256" key="1">
    <source>
        <dbReference type="ARBA" id="ARBA00022553"/>
    </source>
</evidence>
<evidence type="ECO:0000256" key="4">
    <source>
        <dbReference type="ARBA" id="ARBA00023163"/>
    </source>
</evidence>
<reference evidence="8" key="1">
    <citation type="submission" date="2021-02" db="EMBL/GenBank/DDBJ databases">
        <title>Natronoglycomyces albus gen. nov., sp. nov, a haloalkaliphilic actinobacterium from a soda solonchak soil.</title>
        <authorList>
            <person name="Sorokin D.Y."/>
            <person name="Khijniak T.V."/>
            <person name="Zakharycheva A.P."/>
            <person name="Boueva O.V."/>
            <person name="Ariskina E.V."/>
            <person name="Hahnke R.L."/>
            <person name="Bunk B."/>
            <person name="Sproer C."/>
            <person name="Schumann P."/>
            <person name="Evtushenko L.I."/>
            <person name="Kublanov I.V."/>
        </authorList>
    </citation>
    <scope>NUCLEOTIDE SEQUENCE</scope>
    <source>
        <strain evidence="8">DSM 106290</strain>
    </source>
</reference>
<feature type="domain" description="HTH luxR-type" evidence="6">
    <location>
        <begin position="142"/>
        <end position="213"/>
    </location>
</feature>